<dbReference type="EMBL" id="WNJO01000001">
    <property type="protein sequence ID" value="MTV81053.1"/>
    <property type="molecule type" value="Genomic_DNA"/>
</dbReference>
<dbReference type="Pfam" id="PF02635">
    <property type="entry name" value="DsrE"/>
    <property type="match status" value="1"/>
</dbReference>
<evidence type="ECO:0000313" key="2">
    <source>
        <dbReference type="Proteomes" id="UP000466388"/>
    </source>
</evidence>
<dbReference type="InterPro" id="IPR027396">
    <property type="entry name" value="DsrEFH-like"/>
</dbReference>
<organism evidence="1 2">
    <name type="scientific">Secundilactobacillus folii</name>
    <dbReference type="NCBI Taxonomy" id="2678357"/>
    <lineage>
        <taxon>Bacteria</taxon>
        <taxon>Bacillati</taxon>
        <taxon>Bacillota</taxon>
        <taxon>Bacilli</taxon>
        <taxon>Lactobacillales</taxon>
        <taxon>Lactobacillaceae</taxon>
        <taxon>Secundilactobacillus</taxon>
    </lineage>
</organism>
<dbReference type="PANTHER" id="PTHR37691">
    <property type="entry name" value="BLR3518 PROTEIN"/>
    <property type="match status" value="1"/>
</dbReference>
<dbReference type="Gene3D" id="3.40.1260.10">
    <property type="entry name" value="DsrEFH-like"/>
    <property type="match status" value="1"/>
</dbReference>
<proteinExistence type="predicted"/>
<dbReference type="Proteomes" id="UP000466388">
    <property type="component" value="Unassembled WGS sequence"/>
</dbReference>
<reference evidence="1 2" key="1">
    <citation type="submission" date="2019-11" db="EMBL/GenBank/DDBJ databases">
        <title>Lactobacillus sp. nov. CRM56-3, isolated from fermented tea leaves.</title>
        <authorList>
            <person name="Phuengjayaem S."/>
            <person name="Tanasupawat S."/>
        </authorList>
    </citation>
    <scope>NUCLEOTIDE SEQUENCE [LARGE SCALE GENOMIC DNA]</scope>
    <source>
        <strain evidence="1 2">CRM56-3</strain>
    </source>
</reference>
<gene>
    <name evidence="1" type="ORF">GM612_00100</name>
</gene>
<evidence type="ECO:0000313" key="1">
    <source>
        <dbReference type="EMBL" id="MTV81053.1"/>
    </source>
</evidence>
<dbReference type="SUPFAM" id="SSF75169">
    <property type="entry name" value="DsrEFH-like"/>
    <property type="match status" value="1"/>
</dbReference>
<protein>
    <submittedName>
        <fullName evidence="1">Sulfur reduction protein DsrE</fullName>
    </submittedName>
</protein>
<dbReference type="InterPro" id="IPR003787">
    <property type="entry name" value="Sulphur_relay_DsrE/F-like"/>
</dbReference>
<dbReference type="PANTHER" id="PTHR37691:SF1">
    <property type="entry name" value="BLR3518 PROTEIN"/>
    <property type="match status" value="1"/>
</dbReference>
<name>A0A7X2XSX7_9LACO</name>
<dbReference type="AlphaFoldDB" id="A0A7X2XSX7"/>
<keyword evidence="2" id="KW-1185">Reference proteome</keyword>
<comment type="caution">
    <text evidence="1">The sequence shown here is derived from an EMBL/GenBank/DDBJ whole genome shotgun (WGS) entry which is preliminary data.</text>
</comment>
<accession>A0A7X2XSX7</accession>
<sequence>MIHRKEVTKLKILFHIDDPAKWTHLQSNITNALAAQPSTAIVVVANGSGIQAYLTAEAKQFMANHQTVEFDSCRNSMKSHHITADQVAGTKIVPVGVLRIAELQSNGFAYIKL</sequence>